<dbReference type="SMART" id="SM01330">
    <property type="entry name" value="Frizzled"/>
    <property type="match status" value="1"/>
</dbReference>
<keyword evidence="16" id="KW-1185">Reference proteome</keyword>
<evidence type="ECO:0000313" key="16">
    <source>
        <dbReference type="Proteomes" id="UP001642540"/>
    </source>
</evidence>
<evidence type="ECO:0000256" key="6">
    <source>
        <dbReference type="ARBA" id="ARBA00023136"/>
    </source>
</evidence>
<evidence type="ECO:0000259" key="14">
    <source>
        <dbReference type="PROSITE" id="PS50261"/>
    </source>
</evidence>
<keyword evidence="6 11" id="KW-0472">Membrane</keyword>
<dbReference type="SUPFAM" id="SSF63501">
    <property type="entry name" value="Frizzled cysteine-rich domain"/>
    <property type="match status" value="1"/>
</dbReference>
<sequence length="848" mass="95671">MGRVIGIHILLLSLLTLSVTESVRNNGPSGAFVETPMDNCRRKASKPCQPMQFSSCFGVKLPYGFTSSDLVNENFTQQQIQHEMKLWEGLRSVPRCWAVIQPLLCSVYMPKCQDDFIELPPQELCRITKNPCRVIEHAMKEWPSILKCEDNFKFPSGCKMSTDISELRFNKSGSCMEPMKEVESNFNYYEGFEGCALNCSNPLYSKEEHETVSRLIKYLGILTLCANGFVLATFMIDWKSAKVYPSVILFWVNLWYFFATIGWMVQFLPNTKEDIVCRKDTTIRRNEPDSGENIFCPMIFFMIYFGSMSAMAWLSVFAYVWFLTCNAVGRIRERIDKKKLYFNVFAFLAPLVLTIICFSVGKVDGSSIAGICFVGINDSSARIALLIAPIIIACSVMMFYFWRGIYRLLSVSLSSSDFISDKGRAEIKSNATRVAIFSLALLGVVVASLIFQFKLMSAKPLWEKSLKEYFYCKMKLLDVAECELTEKADVSLVVGNVVVFFMGGLLMSSWAWTSASLRTWTRYVKRRCDSDESDGAQPHMQKHRLISQAFSKRHQLPAKGRLSLSLQSTHDDPMGFNKLLDPTHLCKNDLEQSQQLNHTGTGTDADDINSEWAAHLPHLLSRRGALVPPHSSNSVSCVSEDSRRPSCDSNMSEIAARNLQSSGSIYDRSVYKKSRRDHWFRMSKRSRSGKVWGYPWRRGNGGSSSSLESNGGSQILPAITALIDKKLKLNGEEPQGFQIQNNLQSAMKPPAKIYVTNCETQTSFEKLPTFQEPGKQNFSNTLSVDKATQSSLVSLHEIGTQTKKSATKKKEKDKKDKSKKDGKETDCQTDKNLSEEVEDPVLKLLSPI</sequence>
<feature type="domain" description="FZ" evidence="13">
    <location>
        <begin position="43"/>
        <end position="178"/>
    </location>
</feature>
<dbReference type="Pfam" id="PF01392">
    <property type="entry name" value="Fz"/>
    <property type="match status" value="1"/>
</dbReference>
<keyword evidence="5 11" id="KW-1133">Transmembrane helix</keyword>
<dbReference type="InterPro" id="IPR017981">
    <property type="entry name" value="GPCR_2-like_7TM"/>
</dbReference>
<feature type="compositionally biased region" description="Basic and acidic residues" evidence="10">
    <location>
        <begin position="808"/>
        <end position="834"/>
    </location>
</feature>
<dbReference type="PANTHER" id="PTHR11309:SF35">
    <property type="entry name" value="PROTEIN SMOOTHENED"/>
    <property type="match status" value="1"/>
</dbReference>
<evidence type="ECO:0000256" key="7">
    <source>
        <dbReference type="ARBA" id="ARBA00023157"/>
    </source>
</evidence>
<gene>
    <name evidence="15" type="ORF">ODALV1_LOCUS29958</name>
</gene>
<feature type="signal peptide" evidence="12">
    <location>
        <begin position="1"/>
        <end position="22"/>
    </location>
</feature>
<evidence type="ECO:0000256" key="4">
    <source>
        <dbReference type="ARBA" id="ARBA00022692"/>
    </source>
</evidence>
<evidence type="ECO:0008006" key="17">
    <source>
        <dbReference type="Google" id="ProtNLM"/>
    </source>
</evidence>
<dbReference type="PROSITE" id="PS50261">
    <property type="entry name" value="G_PROTEIN_RECEP_F2_4"/>
    <property type="match status" value="1"/>
</dbReference>
<evidence type="ECO:0000256" key="3">
    <source>
        <dbReference type="ARBA" id="ARBA00022473"/>
    </source>
</evidence>
<feature type="transmembrane region" description="Helical" evidence="11">
    <location>
        <begin position="215"/>
        <end position="236"/>
    </location>
</feature>
<evidence type="ECO:0000256" key="5">
    <source>
        <dbReference type="ARBA" id="ARBA00022989"/>
    </source>
</evidence>
<evidence type="ECO:0000313" key="15">
    <source>
        <dbReference type="EMBL" id="CAL8143850.1"/>
    </source>
</evidence>
<accession>A0ABP1S5A9</accession>
<dbReference type="PANTHER" id="PTHR11309">
    <property type="entry name" value="FRIZZLED"/>
    <property type="match status" value="1"/>
</dbReference>
<keyword evidence="4 11" id="KW-0812">Transmembrane</keyword>
<comment type="similarity">
    <text evidence="2">Belongs to the G-protein coupled receptor Fz/Smo family.</text>
</comment>
<evidence type="ECO:0000259" key="13">
    <source>
        <dbReference type="PROSITE" id="PS50038"/>
    </source>
</evidence>
<dbReference type="EMBL" id="CAXLJM020000160">
    <property type="protein sequence ID" value="CAL8143850.1"/>
    <property type="molecule type" value="Genomic_DNA"/>
</dbReference>
<dbReference type="PROSITE" id="PS50038">
    <property type="entry name" value="FZ"/>
    <property type="match status" value="1"/>
</dbReference>
<feature type="transmembrane region" description="Helical" evidence="11">
    <location>
        <begin position="493"/>
        <end position="517"/>
    </location>
</feature>
<feature type="transmembrane region" description="Helical" evidence="11">
    <location>
        <begin position="243"/>
        <end position="265"/>
    </location>
</feature>
<feature type="region of interest" description="Disordered" evidence="10">
    <location>
        <begin position="794"/>
        <end position="848"/>
    </location>
</feature>
<evidence type="ECO:0000256" key="10">
    <source>
        <dbReference type="SAM" id="MobiDB-lite"/>
    </source>
</evidence>
<organism evidence="15 16">
    <name type="scientific">Orchesella dallaii</name>
    <dbReference type="NCBI Taxonomy" id="48710"/>
    <lineage>
        <taxon>Eukaryota</taxon>
        <taxon>Metazoa</taxon>
        <taxon>Ecdysozoa</taxon>
        <taxon>Arthropoda</taxon>
        <taxon>Hexapoda</taxon>
        <taxon>Collembola</taxon>
        <taxon>Entomobryomorpha</taxon>
        <taxon>Entomobryoidea</taxon>
        <taxon>Orchesellidae</taxon>
        <taxon>Orchesellinae</taxon>
        <taxon>Orchesella</taxon>
    </lineage>
</organism>
<keyword evidence="12" id="KW-0732">Signal</keyword>
<feature type="chain" id="PRO_5046220140" description="Smoothened" evidence="12">
    <location>
        <begin position="23"/>
        <end position="848"/>
    </location>
</feature>
<feature type="transmembrane region" description="Helical" evidence="11">
    <location>
        <begin position="298"/>
        <end position="328"/>
    </location>
</feature>
<name>A0ABP1S5A9_9HEXA</name>
<protein>
    <recommendedName>
        <fullName evidence="17">Smoothened</fullName>
    </recommendedName>
</protein>
<feature type="transmembrane region" description="Helical" evidence="11">
    <location>
        <begin position="381"/>
        <end position="402"/>
    </location>
</feature>
<comment type="subcellular location">
    <subcellularLocation>
        <location evidence="1">Membrane</location>
        <topology evidence="1">Multi-pass membrane protein</topology>
    </subcellularLocation>
</comment>
<keyword evidence="7" id="KW-1015">Disulfide bond</keyword>
<dbReference type="InterPro" id="IPR000539">
    <property type="entry name" value="Frizzled/Smoothened_7TM"/>
</dbReference>
<evidence type="ECO:0000256" key="11">
    <source>
        <dbReference type="SAM" id="Phobius"/>
    </source>
</evidence>
<dbReference type="Proteomes" id="UP001642540">
    <property type="component" value="Unassembled WGS sequence"/>
</dbReference>
<dbReference type="PRINTS" id="PR00489">
    <property type="entry name" value="FRIZZLED"/>
</dbReference>
<evidence type="ECO:0000256" key="1">
    <source>
        <dbReference type="ARBA" id="ARBA00004141"/>
    </source>
</evidence>
<feature type="domain" description="G-protein coupled receptors family 2 profile 2" evidence="14">
    <location>
        <begin position="213"/>
        <end position="475"/>
    </location>
</feature>
<dbReference type="Gene3D" id="1.20.1070.10">
    <property type="entry name" value="Rhodopsin 7-helix transmembrane proteins"/>
    <property type="match status" value="1"/>
</dbReference>
<dbReference type="InterPro" id="IPR020067">
    <property type="entry name" value="Frizzled_dom"/>
</dbReference>
<keyword evidence="3" id="KW-0217">Developmental protein</keyword>
<evidence type="ECO:0000256" key="8">
    <source>
        <dbReference type="ARBA" id="ARBA00023170"/>
    </source>
</evidence>
<dbReference type="InterPro" id="IPR015526">
    <property type="entry name" value="Frizzled/SFRP"/>
</dbReference>
<dbReference type="InterPro" id="IPR036790">
    <property type="entry name" value="Frizzled_dom_sf"/>
</dbReference>
<dbReference type="Gene3D" id="1.10.2000.10">
    <property type="entry name" value="Frizzled cysteine-rich domain"/>
    <property type="match status" value="1"/>
</dbReference>
<dbReference type="Pfam" id="PF01534">
    <property type="entry name" value="Frizzled"/>
    <property type="match status" value="1"/>
</dbReference>
<comment type="caution">
    <text evidence="15">The sequence shown here is derived from an EMBL/GenBank/DDBJ whole genome shotgun (WGS) entry which is preliminary data.</text>
</comment>
<dbReference type="SMART" id="SM00063">
    <property type="entry name" value="FRI"/>
    <property type="match status" value="1"/>
</dbReference>
<reference evidence="15 16" key="1">
    <citation type="submission" date="2024-08" db="EMBL/GenBank/DDBJ databases">
        <authorList>
            <person name="Cucini C."/>
            <person name="Frati F."/>
        </authorList>
    </citation>
    <scope>NUCLEOTIDE SEQUENCE [LARGE SCALE GENOMIC DNA]</scope>
</reference>
<feature type="region of interest" description="Disordered" evidence="10">
    <location>
        <begin position="624"/>
        <end position="649"/>
    </location>
</feature>
<comment type="caution">
    <text evidence="9">Lacks conserved residue(s) required for the propagation of feature annotation.</text>
</comment>
<evidence type="ECO:0000256" key="9">
    <source>
        <dbReference type="PROSITE-ProRule" id="PRU00090"/>
    </source>
</evidence>
<evidence type="ECO:0000256" key="2">
    <source>
        <dbReference type="ARBA" id="ARBA00008077"/>
    </source>
</evidence>
<feature type="transmembrane region" description="Helical" evidence="11">
    <location>
        <begin position="434"/>
        <end position="453"/>
    </location>
</feature>
<feature type="transmembrane region" description="Helical" evidence="11">
    <location>
        <begin position="340"/>
        <end position="361"/>
    </location>
</feature>
<evidence type="ECO:0000256" key="12">
    <source>
        <dbReference type="SAM" id="SignalP"/>
    </source>
</evidence>
<proteinExistence type="inferred from homology"/>
<keyword evidence="8" id="KW-0675">Receptor</keyword>